<comment type="caution">
    <text evidence="1">The sequence shown here is derived from an EMBL/GenBank/DDBJ whole genome shotgun (WGS) entry which is preliminary data.</text>
</comment>
<dbReference type="EMBL" id="VSRR010011628">
    <property type="protein sequence ID" value="MPC53446.1"/>
    <property type="molecule type" value="Genomic_DNA"/>
</dbReference>
<reference evidence="1 2" key="1">
    <citation type="submission" date="2019-05" db="EMBL/GenBank/DDBJ databases">
        <title>Another draft genome of Portunus trituberculatus and its Hox gene families provides insights of decapod evolution.</title>
        <authorList>
            <person name="Jeong J.-H."/>
            <person name="Song I."/>
            <person name="Kim S."/>
            <person name="Choi T."/>
            <person name="Kim D."/>
            <person name="Ryu S."/>
            <person name="Kim W."/>
        </authorList>
    </citation>
    <scope>NUCLEOTIDE SEQUENCE [LARGE SCALE GENOMIC DNA]</scope>
    <source>
        <tissue evidence="1">Muscle</tissue>
    </source>
</reference>
<name>A0A5B7G7G3_PORTR</name>
<sequence>MAAVTQAWSDVPFSSSLPVSGGKLACGGTLLRNGKGAAALWFANIRTVKNLYGIVRAFRVWVLGHGLRDLCPQPVLPAGRWEDAKCFPARLMDSLEYSTGGSA</sequence>
<accession>A0A5B7G7G3</accession>
<evidence type="ECO:0000313" key="2">
    <source>
        <dbReference type="Proteomes" id="UP000324222"/>
    </source>
</evidence>
<proteinExistence type="predicted"/>
<gene>
    <name evidence="1" type="ORF">E2C01_047337</name>
</gene>
<dbReference type="AlphaFoldDB" id="A0A5B7G7G3"/>
<organism evidence="1 2">
    <name type="scientific">Portunus trituberculatus</name>
    <name type="common">Swimming crab</name>
    <name type="synonym">Neptunus trituberculatus</name>
    <dbReference type="NCBI Taxonomy" id="210409"/>
    <lineage>
        <taxon>Eukaryota</taxon>
        <taxon>Metazoa</taxon>
        <taxon>Ecdysozoa</taxon>
        <taxon>Arthropoda</taxon>
        <taxon>Crustacea</taxon>
        <taxon>Multicrustacea</taxon>
        <taxon>Malacostraca</taxon>
        <taxon>Eumalacostraca</taxon>
        <taxon>Eucarida</taxon>
        <taxon>Decapoda</taxon>
        <taxon>Pleocyemata</taxon>
        <taxon>Brachyura</taxon>
        <taxon>Eubrachyura</taxon>
        <taxon>Portunoidea</taxon>
        <taxon>Portunidae</taxon>
        <taxon>Portuninae</taxon>
        <taxon>Portunus</taxon>
    </lineage>
</organism>
<evidence type="ECO:0000313" key="1">
    <source>
        <dbReference type="EMBL" id="MPC53446.1"/>
    </source>
</evidence>
<dbReference type="Proteomes" id="UP000324222">
    <property type="component" value="Unassembled WGS sequence"/>
</dbReference>
<protein>
    <submittedName>
        <fullName evidence="1">Uncharacterized protein</fullName>
    </submittedName>
</protein>
<keyword evidence="2" id="KW-1185">Reference proteome</keyword>